<keyword evidence="2" id="KW-1185">Reference proteome</keyword>
<dbReference type="Proteomes" id="UP000198211">
    <property type="component" value="Unassembled WGS sequence"/>
</dbReference>
<dbReference type="PANTHER" id="PTHR33889">
    <property type="entry name" value="OS04G0681850 PROTEIN"/>
    <property type="match status" value="1"/>
</dbReference>
<sequence>MGRTKGMLDILDETRLAIALFLAEWSVNGRLKYGAATAAAARFGCCREQGATISKQKRLGLYAPTRGLARDAATPHQRRQTLRAMAHATNIPKTTFLRYISKKLLQHVTIRVEPTLSEVQKRRRLAYVLAHVEWPIDNSINLHERYYYYEF</sequence>
<accession>A0A225WS10</accession>
<name>A0A225WS10_9STRA</name>
<evidence type="ECO:0008006" key="3">
    <source>
        <dbReference type="Google" id="ProtNLM"/>
    </source>
</evidence>
<reference evidence="2" key="1">
    <citation type="submission" date="2017-03" db="EMBL/GenBank/DDBJ databases">
        <title>Phytopthora megakarya and P. palmivora, two closely related causual agents of cacao black pod achieved similar genome size and gene model numbers by different mechanisms.</title>
        <authorList>
            <person name="Ali S."/>
            <person name="Shao J."/>
            <person name="Larry D.J."/>
            <person name="Kronmiller B."/>
            <person name="Shen D."/>
            <person name="Strem M.D."/>
            <person name="Melnick R.L."/>
            <person name="Guiltinan M.J."/>
            <person name="Tyler B.M."/>
            <person name="Meinhardt L.W."/>
            <person name="Bailey B.A."/>
        </authorList>
    </citation>
    <scope>NUCLEOTIDE SEQUENCE [LARGE SCALE GENOMIC DNA]</scope>
    <source>
        <strain evidence="2">zdho120</strain>
    </source>
</reference>
<comment type="caution">
    <text evidence="1">The sequence shown here is derived from an EMBL/GenBank/DDBJ whole genome shotgun (WGS) entry which is preliminary data.</text>
</comment>
<gene>
    <name evidence="1" type="ORF">PHMEG_0005220</name>
</gene>
<dbReference type="EMBL" id="NBNE01000331">
    <property type="protein sequence ID" value="OWZ20372.1"/>
    <property type="molecule type" value="Genomic_DNA"/>
</dbReference>
<protein>
    <recommendedName>
        <fullName evidence="3">Transposase Tc1-like domain-containing protein</fullName>
    </recommendedName>
</protein>
<evidence type="ECO:0000313" key="1">
    <source>
        <dbReference type="EMBL" id="OWZ20372.1"/>
    </source>
</evidence>
<proteinExistence type="predicted"/>
<evidence type="ECO:0000313" key="2">
    <source>
        <dbReference type="Proteomes" id="UP000198211"/>
    </source>
</evidence>
<organism evidence="1 2">
    <name type="scientific">Phytophthora megakarya</name>
    <dbReference type="NCBI Taxonomy" id="4795"/>
    <lineage>
        <taxon>Eukaryota</taxon>
        <taxon>Sar</taxon>
        <taxon>Stramenopiles</taxon>
        <taxon>Oomycota</taxon>
        <taxon>Peronosporomycetes</taxon>
        <taxon>Peronosporales</taxon>
        <taxon>Peronosporaceae</taxon>
        <taxon>Phytophthora</taxon>
    </lineage>
</organism>
<dbReference type="OrthoDB" id="105235at2759"/>
<dbReference type="AlphaFoldDB" id="A0A225WS10"/>
<dbReference type="PANTHER" id="PTHR33889:SF1">
    <property type="entry name" value="OS03G0834800 PROTEIN"/>
    <property type="match status" value="1"/>
</dbReference>